<accession>A0A0F9S9U2</accession>
<dbReference type="AlphaFoldDB" id="A0A0F9S9U2"/>
<name>A0A0F9S9U2_9ZZZZ</name>
<comment type="caution">
    <text evidence="1">The sequence shown here is derived from an EMBL/GenBank/DDBJ whole genome shotgun (WGS) entry which is preliminary data.</text>
</comment>
<sequence length="81" mass="9003">MSAPPAGAPLAGAPVFLWQLTPADVFVMLGRRGKFERWKLLEIPPSRSARVVIEEVDPPEGEEPLRSDIFAWGNVYRELDG</sequence>
<reference evidence="1" key="1">
    <citation type="journal article" date="2015" name="Nature">
        <title>Complex archaea that bridge the gap between prokaryotes and eukaryotes.</title>
        <authorList>
            <person name="Spang A."/>
            <person name="Saw J.H."/>
            <person name="Jorgensen S.L."/>
            <person name="Zaremba-Niedzwiedzka K."/>
            <person name="Martijn J."/>
            <person name="Lind A.E."/>
            <person name="van Eijk R."/>
            <person name="Schleper C."/>
            <person name="Guy L."/>
            <person name="Ettema T.J."/>
        </authorList>
    </citation>
    <scope>NUCLEOTIDE SEQUENCE</scope>
</reference>
<evidence type="ECO:0000313" key="1">
    <source>
        <dbReference type="EMBL" id="KKN26148.1"/>
    </source>
</evidence>
<organism evidence="1">
    <name type="scientific">marine sediment metagenome</name>
    <dbReference type="NCBI Taxonomy" id="412755"/>
    <lineage>
        <taxon>unclassified sequences</taxon>
        <taxon>metagenomes</taxon>
        <taxon>ecological metagenomes</taxon>
    </lineage>
</organism>
<proteinExistence type="predicted"/>
<gene>
    <name evidence="1" type="ORF">LCGC14_0877490</name>
</gene>
<dbReference type="EMBL" id="LAZR01002743">
    <property type="protein sequence ID" value="KKN26148.1"/>
    <property type="molecule type" value="Genomic_DNA"/>
</dbReference>
<protein>
    <submittedName>
        <fullName evidence="1">Uncharacterized protein</fullName>
    </submittedName>
</protein>